<accession>A0A934VN72</accession>
<evidence type="ECO:0008006" key="4">
    <source>
        <dbReference type="Google" id="ProtNLM"/>
    </source>
</evidence>
<evidence type="ECO:0000313" key="3">
    <source>
        <dbReference type="Proteomes" id="UP000604083"/>
    </source>
</evidence>
<feature type="signal peptide" evidence="1">
    <location>
        <begin position="1"/>
        <end position="20"/>
    </location>
</feature>
<name>A0A934VN72_9BACT</name>
<dbReference type="AlphaFoldDB" id="A0A934VN72"/>
<protein>
    <recommendedName>
        <fullName evidence="4">PEP-CTERM protein-sorting domain-containing protein</fullName>
    </recommendedName>
</protein>
<gene>
    <name evidence="2" type="ORF">JIN78_13130</name>
</gene>
<proteinExistence type="predicted"/>
<keyword evidence="1" id="KW-0732">Signal</keyword>
<dbReference type="RefSeq" id="WP_377174634.1">
    <property type="nucleotide sequence ID" value="NZ_JBHUJA010000046.1"/>
</dbReference>
<organism evidence="2 3">
    <name type="scientific">Roseibacillus ishigakijimensis</name>
    <dbReference type="NCBI Taxonomy" id="454146"/>
    <lineage>
        <taxon>Bacteria</taxon>
        <taxon>Pseudomonadati</taxon>
        <taxon>Verrucomicrobiota</taxon>
        <taxon>Verrucomicrobiia</taxon>
        <taxon>Verrucomicrobiales</taxon>
        <taxon>Verrucomicrobiaceae</taxon>
        <taxon>Roseibacillus</taxon>
    </lineage>
</organism>
<keyword evidence="3" id="KW-1185">Reference proteome</keyword>
<reference evidence="2" key="1">
    <citation type="submission" date="2021-01" db="EMBL/GenBank/DDBJ databases">
        <title>Modified the classification status of verrucomicrobia.</title>
        <authorList>
            <person name="Feng X."/>
        </authorList>
    </citation>
    <scope>NUCLEOTIDE SEQUENCE</scope>
    <source>
        <strain evidence="2">KCTC 12986</strain>
    </source>
</reference>
<evidence type="ECO:0000313" key="2">
    <source>
        <dbReference type="EMBL" id="MBK1835007.1"/>
    </source>
</evidence>
<dbReference type="Proteomes" id="UP000604083">
    <property type="component" value="Unassembled WGS sequence"/>
</dbReference>
<sequence>MKLNFLICSLSLVMSLSSTAAVMFSSSGNELTMTLTEEVVFTPTEDVGGWRLYLIVKGAFTDPSSIGVNYLTEEIRGTMTISDDGTNAPDANGVRTADTGPTTSQAGYVNFNVGTFVPGDLLITFSTPTTEDALYIAENSSVTLSDGTYVFEGSSTPLLPDFTTAQIYMADGDLNQVSGPQTLTMIPEPSASMLGFLGSALFLLRRKR</sequence>
<feature type="chain" id="PRO_5037696326" description="PEP-CTERM protein-sorting domain-containing protein" evidence="1">
    <location>
        <begin position="21"/>
        <end position="208"/>
    </location>
</feature>
<dbReference type="EMBL" id="JAENIO010000038">
    <property type="protein sequence ID" value="MBK1835007.1"/>
    <property type="molecule type" value="Genomic_DNA"/>
</dbReference>
<evidence type="ECO:0000256" key="1">
    <source>
        <dbReference type="SAM" id="SignalP"/>
    </source>
</evidence>
<comment type="caution">
    <text evidence="2">The sequence shown here is derived from an EMBL/GenBank/DDBJ whole genome shotgun (WGS) entry which is preliminary data.</text>
</comment>